<evidence type="ECO:0000313" key="7">
    <source>
        <dbReference type="Proteomes" id="UP000736335"/>
    </source>
</evidence>
<dbReference type="EMBL" id="WIUZ02000017">
    <property type="protein sequence ID" value="KAF9780266.1"/>
    <property type="molecule type" value="Genomic_DNA"/>
</dbReference>
<evidence type="ECO:0000259" key="4">
    <source>
        <dbReference type="SMART" id="SM00853"/>
    </source>
</evidence>
<feature type="region of interest" description="Disordered" evidence="3">
    <location>
        <begin position="289"/>
        <end position="311"/>
    </location>
</feature>
<reference evidence="6" key="1">
    <citation type="journal article" date="2020" name="Nat. Commun.">
        <title>Large-scale genome sequencing of mycorrhizal fungi provides insights into the early evolution of symbiotic traits.</title>
        <authorList>
            <person name="Miyauchi S."/>
            <person name="Kiss E."/>
            <person name="Kuo A."/>
            <person name="Drula E."/>
            <person name="Kohler A."/>
            <person name="Sanchez-Garcia M."/>
            <person name="Morin E."/>
            <person name="Andreopoulos B."/>
            <person name="Barry K.W."/>
            <person name="Bonito G."/>
            <person name="Buee M."/>
            <person name="Carver A."/>
            <person name="Chen C."/>
            <person name="Cichocki N."/>
            <person name="Clum A."/>
            <person name="Culley D."/>
            <person name="Crous P.W."/>
            <person name="Fauchery L."/>
            <person name="Girlanda M."/>
            <person name="Hayes R.D."/>
            <person name="Keri Z."/>
            <person name="LaButti K."/>
            <person name="Lipzen A."/>
            <person name="Lombard V."/>
            <person name="Magnuson J."/>
            <person name="Maillard F."/>
            <person name="Murat C."/>
            <person name="Nolan M."/>
            <person name="Ohm R.A."/>
            <person name="Pangilinan J."/>
            <person name="Pereira M.F."/>
            <person name="Perotto S."/>
            <person name="Peter M."/>
            <person name="Pfister S."/>
            <person name="Riley R."/>
            <person name="Sitrit Y."/>
            <person name="Stielow J.B."/>
            <person name="Szollosi G."/>
            <person name="Zifcakova L."/>
            <person name="Stursova M."/>
            <person name="Spatafora J.W."/>
            <person name="Tedersoo L."/>
            <person name="Vaario L.M."/>
            <person name="Yamada A."/>
            <person name="Yan M."/>
            <person name="Wang P."/>
            <person name="Xu J."/>
            <person name="Bruns T."/>
            <person name="Baldrian P."/>
            <person name="Vilgalys R."/>
            <person name="Dunand C."/>
            <person name="Henrissat B."/>
            <person name="Grigoriev I.V."/>
            <person name="Hibbett D."/>
            <person name="Nagy L.G."/>
            <person name="Martin F.M."/>
        </authorList>
    </citation>
    <scope>NUCLEOTIDE SEQUENCE</scope>
    <source>
        <strain evidence="6">UH-Tt-Lm1</strain>
    </source>
</reference>
<dbReference type="InterPro" id="IPR014721">
    <property type="entry name" value="Ribsml_uS5_D2-typ_fold_subgr"/>
</dbReference>
<dbReference type="PANTHER" id="PTHR10073:SF47">
    <property type="entry name" value="DNA MISMATCH REPAIR PROTEIN MLH3"/>
    <property type="match status" value="1"/>
</dbReference>
<dbReference type="InterPro" id="IPR014762">
    <property type="entry name" value="DNA_mismatch_repair_CS"/>
</dbReference>
<dbReference type="GO" id="GO:0016887">
    <property type="term" value="F:ATP hydrolysis activity"/>
    <property type="evidence" value="ECO:0007669"/>
    <property type="project" value="InterPro"/>
</dbReference>
<dbReference type="Gene3D" id="3.30.230.10">
    <property type="match status" value="1"/>
</dbReference>
<dbReference type="InterPro" id="IPR038973">
    <property type="entry name" value="MutL/Mlh/Pms-like"/>
</dbReference>
<feature type="domain" description="MutL C-terminal dimerisation" evidence="4">
    <location>
        <begin position="559"/>
        <end position="773"/>
    </location>
</feature>
<dbReference type="Pfam" id="PF13589">
    <property type="entry name" value="HATPase_c_3"/>
    <property type="match status" value="1"/>
</dbReference>
<dbReference type="GO" id="GO:0032300">
    <property type="term" value="C:mismatch repair complex"/>
    <property type="evidence" value="ECO:0007669"/>
    <property type="project" value="InterPro"/>
</dbReference>
<name>A0A9P6L2T9_9AGAM</name>
<evidence type="ECO:0000256" key="3">
    <source>
        <dbReference type="SAM" id="MobiDB-lite"/>
    </source>
</evidence>
<dbReference type="SMART" id="SM01340">
    <property type="entry name" value="DNA_mis_repair"/>
    <property type="match status" value="1"/>
</dbReference>
<dbReference type="GO" id="GO:0005524">
    <property type="term" value="F:ATP binding"/>
    <property type="evidence" value="ECO:0007669"/>
    <property type="project" value="InterPro"/>
</dbReference>
<dbReference type="InterPro" id="IPR042120">
    <property type="entry name" value="MutL_C_dimsub"/>
</dbReference>
<evidence type="ECO:0008006" key="8">
    <source>
        <dbReference type="Google" id="ProtNLM"/>
    </source>
</evidence>
<feature type="domain" description="DNA mismatch repair protein S5" evidence="5">
    <location>
        <begin position="221"/>
        <end position="360"/>
    </location>
</feature>
<evidence type="ECO:0000259" key="5">
    <source>
        <dbReference type="SMART" id="SM01340"/>
    </source>
</evidence>
<dbReference type="Gene3D" id="3.30.1540.20">
    <property type="entry name" value="MutL, C-terminal domain, dimerisation subdomain"/>
    <property type="match status" value="1"/>
</dbReference>
<dbReference type="GO" id="GO:0030983">
    <property type="term" value="F:mismatched DNA binding"/>
    <property type="evidence" value="ECO:0007669"/>
    <property type="project" value="InterPro"/>
</dbReference>
<proteinExistence type="inferred from homology"/>
<evidence type="ECO:0000313" key="6">
    <source>
        <dbReference type="EMBL" id="KAF9780266.1"/>
    </source>
</evidence>
<keyword evidence="2" id="KW-0227">DNA damage</keyword>
<dbReference type="InterPro" id="IPR014790">
    <property type="entry name" value="MutL_C"/>
</dbReference>
<comment type="similarity">
    <text evidence="1">Belongs to the DNA mismatch repair MutL/HexB family.</text>
</comment>
<dbReference type="InterPro" id="IPR036890">
    <property type="entry name" value="HATPase_C_sf"/>
</dbReference>
<dbReference type="SUPFAM" id="SSF118116">
    <property type="entry name" value="DNA mismatch repair protein MutL"/>
    <property type="match status" value="1"/>
</dbReference>
<keyword evidence="7" id="KW-1185">Reference proteome</keyword>
<sequence>MKRWPEEIAPLPQRTRSILRSTVILTSLVQVVSELIQNSLDANARSIQVGIDCDDWSCWVQDDGTGFTIDNLELLADNCKADSMRYSTSKVSGGDHTSFGFRGEALASIADLSILEISSRTAKARQSWSVILKGTDTLYFGPSARWHRQSAGTTVCVRDAFHSLPVRRLAHAPSARTLELIRREIETYSLIFPNVNFQLKHFRTEAKILTIPRTASTLEAFRRIFGRTLVQQTHIVDSIYGSLKIEGFISLTGTSTKIYQFLYINKHPIVPCDLHRLIDRKFSASTFSRDAYDQPEGPSSRKGSQLGPKKGDKKPVYVLNITIPPIFVDNHVEPAKSVVNIQNHAILHSFLSSVIEEFLVRNSFAIPPQVQPRDESTQNPRKRRKLTDHTVSIYSPGQSQRPYLTAELDYYPPPQGLLEPFSTSTFYANADRDQGGGEVVWTDPSTGEPFVVDTATGNSRRAFGPGRSNMNVPRRTIVSRGRNDGEIDEIPSWIGEALTANEVYAQKEKPIPVVPSSDAFVSDMRHYELQKQLQYKKGASQATNSSYRFSRDDLKEAIVVNQVDSKFIACLLPSDSVTGDSGCGSGATFQGPSRTLVLVDQHAADERVRVEWLQREICLGYLRNGDETGVERIVLDPPVPILLTRHEKLILQRSDDIRDFLASWGVELAPINDVGEEDSGSDDDNNYSQVTVTRIPEIVSNRLASGDDLQNFIKGVLGDWSNDMLRGPPAPSLLPHHEDAFSWKSALRHCPAQLLELLNSKACRGAIMFNDSLTVEQCKELMERLTHTSVPFRCAHGRPSVVPLVDLGPPPDLRGATRQVNWEAYGENIQAQGRSARYR</sequence>
<dbReference type="PANTHER" id="PTHR10073">
    <property type="entry name" value="DNA MISMATCH REPAIR PROTEIN MLH, PMS, MUTL"/>
    <property type="match status" value="1"/>
</dbReference>
<evidence type="ECO:0000256" key="1">
    <source>
        <dbReference type="ARBA" id="ARBA00006082"/>
    </source>
</evidence>
<dbReference type="InterPro" id="IPR020568">
    <property type="entry name" value="Ribosomal_Su5_D2-typ_SF"/>
</dbReference>
<dbReference type="Gene3D" id="3.30.565.10">
    <property type="entry name" value="Histidine kinase-like ATPase, C-terminal domain"/>
    <property type="match status" value="1"/>
</dbReference>
<dbReference type="GO" id="GO:0006298">
    <property type="term" value="P:mismatch repair"/>
    <property type="evidence" value="ECO:0007669"/>
    <property type="project" value="InterPro"/>
</dbReference>
<dbReference type="Pfam" id="PF01119">
    <property type="entry name" value="DNA_mis_repair"/>
    <property type="match status" value="1"/>
</dbReference>
<accession>A0A9P6L2T9</accession>
<dbReference type="AlphaFoldDB" id="A0A9P6L2T9"/>
<dbReference type="OrthoDB" id="429932at2759"/>
<dbReference type="SUPFAM" id="SSF55874">
    <property type="entry name" value="ATPase domain of HSP90 chaperone/DNA topoisomerase II/histidine kinase"/>
    <property type="match status" value="1"/>
</dbReference>
<dbReference type="Proteomes" id="UP000736335">
    <property type="component" value="Unassembled WGS sequence"/>
</dbReference>
<protein>
    <recommendedName>
        <fullName evidence="8">MutL C-terminal dimerisation domain-containing protein</fullName>
    </recommendedName>
</protein>
<dbReference type="GO" id="GO:0140664">
    <property type="term" value="F:ATP-dependent DNA damage sensor activity"/>
    <property type="evidence" value="ECO:0007669"/>
    <property type="project" value="InterPro"/>
</dbReference>
<dbReference type="InterPro" id="IPR037198">
    <property type="entry name" value="MutL_C_sf"/>
</dbReference>
<comment type="caution">
    <text evidence="6">The sequence shown here is derived from an EMBL/GenBank/DDBJ whole genome shotgun (WGS) entry which is preliminary data.</text>
</comment>
<gene>
    <name evidence="6" type="ORF">BJ322DRAFT_1012253</name>
</gene>
<reference evidence="6" key="2">
    <citation type="submission" date="2020-11" db="EMBL/GenBank/DDBJ databases">
        <authorList>
            <consortium name="DOE Joint Genome Institute"/>
            <person name="Kuo A."/>
            <person name="Miyauchi S."/>
            <person name="Kiss E."/>
            <person name="Drula E."/>
            <person name="Kohler A."/>
            <person name="Sanchez-Garcia M."/>
            <person name="Andreopoulos B."/>
            <person name="Barry K.W."/>
            <person name="Bonito G."/>
            <person name="Buee M."/>
            <person name="Carver A."/>
            <person name="Chen C."/>
            <person name="Cichocki N."/>
            <person name="Clum A."/>
            <person name="Culley D."/>
            <person name="Crous P.W."/>
            <person name="Fauchery L."/>
            <person name="Girlanda M."/>
            <person name="Hayes R."/>
            <person name="Keri Z."/>
            <person name="Labutti K."/>
            <person name="Lipzen A."/>
            <person name="Lombard V."/>
            <person name="Magnuson J."/>
            <person name="Maillard F."/>
            <person name="Morin E."/>
            <person name="Murat C."/>
            <person name="Nolan M."/>
            <person name="Ohm R."/>
            <person name="Pangilinan J."/>
            <person name="Pereira M."/>
            <person name="Perotto S."/>
            <person name="Peter M."/>
            <person name="Riley R."/>
            <person name="Sitrit Y."/>
            <person name="Stielow B."/>
            <person name="Szollosi G."/>
            <person name="Zifcakova L."/>
            <person name="Stursova M."/>
            <person name="Spatafora J.W."/>
            <person name="Tedersoo L."/>
            <person name="Vaario L.-M."/>
            <person name="Yamada A."/>
            <person name="Yan M."/>
            <person name="Wang P."/>
            <person name="Xu J."/>
            <person name="Bruns T."/>
            <person name="Baldrian P."/>
            <person name="Vilgalys R."/>
            <person name="Henrissat B."/>
            <person name="Grigoriev I.V."/>
            <person name="Hibbett D."/>
            <person name="Nagy L.G."/>
            <person name="Martin F.M."/>
        </authorList>
    </citation>
    <scope>NUCLEOTIDE SEQUENCE</scope>
    <source>
        <strain evidence="6">UH-Tt-Lm1</strain>
    </source>
</reference>
<organism evidence="6 7">
    <name type="scientific">Thelephora terrestris</name>
    <dbReference type="NCBI Taxonomy" id="56493"/>
    <lineage>
        <taxon>Eukaryota</taxon>
        <taxon>Fungi</taxon>
        <taxon>Dikarya</taxon>
        <taxon>Basidiomycota</taxon>
        <taxon>Agaricomycotina</taxon>
        <taxon>Agaricomycetes</taxon>
        <taxon>Thelephorales</taxon>
        <taxon>Thelephoraceae</taxon>
        <taxon>Thelephora</taxon>
    </lineage>
</organism>
<dbReference type="Gene3D" id="3.30.1370.100">
    <property type="entry name" value="MutL, C-terminal domain, regulatory subdomain"/>
    <property type="match status" value="1"/>
</dbReference>
<dbReference type="InterPro" id="IPR042121">
    <property type="entry name" value="MutL_C_regsub"/>
</dbReference>
<dbReference type="SMART" id="SM00853">
    <property type="entry name" value="MutL_C"/>
    <property type="match status" value="1"/>
</dbReference>
<evidence type="ECO:0000256" key="2">
    <source>
        <dbReference type="ARBA" id="ARBA00022763"/>
    </source>
</evidence>
<dbReference type="InterPro" id="IPR013507">
    <property type="entry name" value="DNA_mismatch_S5_2-like"/>
</dbReference>
<dbReference type="PROSITE" id="PS00058">
    <property type="entry name" value="DNA_MISMATCH_REPAIR_1"/>
    <property type="match status" value="1"/>
</dbReference>
<dbReference type="SUPFAM" id="SSF54211">
    <property type="entry name" value="Ribosomal protein S5 domain 2-like"/>
    <property type="match status" value="1"/>
</dbReference>
<dbReference type="GO" id="GO:0061982">
    <property type="term" value="P:meiosis I cell cycle process"/>
    <property type="evidence" value="ECO:0007669"/>
    <property type="project" value="UniProtKB-ARBA"/>
</dbReference>